<feature type="region of interest" description="Disordered" evidence="1">
    <location>
        <begin position="312"/>
        <end position="339"/>
    </location>
</feature>
<feature type="non-terminal residue" evidence="2">
    <location>
        <position position="1"/>
    </location>
</feature>
<feature type="non-terminal residue" evidence="2">
    <location>
        <position position="339"/>
    </location>
</feature>
<feature type="region of interest" description="Disordered" evidence="1">
    <location>
        <begin position="42"/>
        <end position="71"/>
    </location>
</feature>
<feature type="region of interest" description="Disordered" evidence="1">
    <location>
        <begin position="246"/>
        <end position="298"/>
    </location>
</feature>
<feature type="compositionally biased region" description="Polar residues" evidence="1">
    <location>
        <begin position="272"/>
        <end position="284"/>
    </location>
</feature>
<sequence>HQIHGKAFVTLNNPTLKILDPNSSYYQRRKLLLELKDAVEGTRSAPSVSSMGPDNALTPSPASASPILNRISSGSRPSPYVNVNNSNSAISVAAPLPSEITTVRTSFEDSPQYAKFTCSPAEETPGSTFAITPMTLQPAFGQPRPSIDTIEPLDDTIPLVDCLPQPARPINSPRPRSDPDLRQLPGRLPAQVTIETMEYTHKTPNITPRQSSIAYSVSALRPNLNVPPPIVPRSSSREYSAVHGLNVPHSSRGLSPVSPPSPGGLNYYPYPNRNQELYSTTTGAKNGPSLNERRNNPSVPHIQTQSLVEANGTNGELHPYDTETESNYAGLHSDATVVG</sequence>
<feature type="compositionally biased region" description="Polar residues" evidence="1">
    <location>
        <begin position="44"/>
        <end position="63"/>
    </location>
</feature>
<reference evidence="2" key="1">
    <citation type="journal article" date="2020" name="Fungal Divers.">
        <title>Resolving the Mortierellaceae phylogeny through synthesis of multi-gene phylogenetics and phylogenomics.</title>
        <authorList>
            <person name="Vandepol N."/>
            <person name="Liber J."/>
            <person name="Desiro A."/>
            <person name="Na H."/>
            <person name="Kennedy M."/>
            <person name="Barry K."/>
            <person name="Grigoriev I.V."/>
            <person name="Miller A.N."/>
            <person name="O'Donnell K."/>
            <person name="Stajich J.E."/>
            <person name="Bonito G."/>
        </authorList>
    </citation>
    <scope>NUCLEOTIDE SEQUENCE</scope>
    <source>
        <strain evidence="2">MES-2147</strain>
    </source>
</reference>
<evidence type="ECO:0000313" key="3">
    <source>
        <dbReference type="Proteomes" id="UP000749646"/>
    </source>
</evidence>
<comment type="caution">
    <text evidence="2">The sequence shown here is derived from an EMBL/GenBank/DDBJ whole genome shotgun (WGS) entry which is preliminary data.</text>
</comment>
<proteinExistence type="predicted"/>
<dbReference type="EMBL" id="JAAAHW010005135">
    <property type="protein sequence ID" value="KAF9969756.1"/>
    <property type="molecule type" value="Genomic_DNA"/>
</dbReference>
<dbReference type="OrthoDB" id="2438030at2759"/>
<organism evidence="2 3">
    <name type="scientific">Modicella reniformis</name>
    <dbReference type="NCBI Taxonomy" id="1440133"/>
    <lineage>
        <taxon>Eukaryota</taxon>
        <taxon>Fungi</taxon>
        <taxon>Fungi incertae sedis</taxon>
        <taxon>Mucoromycota</taxon>
        <taxon>Mortierellomycotina</taxon>
        <taxon>Mortierellomycetes</taxon>
        <taxon>Mortierellales</taxon>
        <taxon>Mortierellaceae</taxon>
        <taxon>Modicella</taxon>
    </lineage>
</organism>
<name>A0A9P6JG00_9FUNG</name>
<dbReference type="AlphaFoldDB" id="A0A9P6JG00"/>
<protein>
    <submittedName>
        <fullName evidence="2">Uncharacterized protein</fullName>
    </submittedName>
</protein>
<keyword evidence="3" id="KW-1185">Reference proteome</keyword>
<evidence type="ECO:0000313" key="2">
    <source>
        <dbReference type="EMBL" id="KAF9969756.1"/>
    </source>
</evidence>
<evidence type="ECO:0000256" key="1">
    <source>
        <dbReference type="SAM" id="MobiDB-lite"/>
    </source>
</evidence>
<gene>
    <name evidence="2" type="ORF">BGZ65_011655</name>
</gene>
<accession>A0A9P6JG00</accession>
<dbReference type="Proteomes" id="UP000749646">
    <property type="component" value="Unassembled WGS sequence"/>
</dbReference>